<reference evidence="4 5" key="1">
    <citation type="submission" date="2018-06" db="EMBL/GenBank/DDBJ databases">
        <title>Draft Genome Sequence of a Novel Marine Bacterium Related to the Verrucomicrobia.</title>
        <authorList>
            <person name="Vosseberg J."/>
            <person name="Martijn J."/>
            <person name="Ettema T.J.G."/>
        </authorList>
    </citation>
    <scope>NUCLEOTIDE SEQUENCE [LARGE SCALE GENOMIC DNA]</scope>
    <source>
        <strain evidence="4">TARA_B100001123</strain>
    </source>
</reference>
<dbReference type="PANTHER" id="PTHR11092:SF0">
    <property type="entry name" value="EPIMERASE FAMILY PROTEIN SDR39U1"/>
    <property type="match status" value="1"/>
</dbReference>
<dbReference type="EMBL" id="CP029803">
    <property type="protein sequence ID" value="AWT59456.1"/>
    <property type="molecule type" value="Genomic_DNA"/>
</dbReference>
<dbReference type="InterPro" id="IPR036291">
    <property type="entry name" value="NAD(P)-bd_dom_sf"/>
</dbReference>
<evidence type="ECO:0000313" key="4">
    <source>
        <dbReference type="EMBL" id="AWT59456.1"/>
    </source>
</evidence>
<dbReference type="InterPro" id="IPR001509">
    <property type="entry name" value="Epimerase_deHydtase"/>
</dbReference>
<evidence type="ECO:0000313" key="5">
    <source>
        <dbReference type="Proteomes" id="UP000247465"/>
    </source>
</evidence>
<gene>
    <name evidence="4" type="ORF">DF168_00646</name>
</gene>
<feature type="domain" description="DUF1731" evidence="3">
    <location>
        <begin position="247"/>
        <end position="294"/>
    </location>
</feature>
<dbReference type="Pfam" id="PF01370">
    <property type="entry name" value="Epimerase"/>
    <property type="match status" value="1"/>
</dbReference>
<evidence type="ECO:0000259" key="3">
    <source>
        <dbReference type="Pfam" id="PF08338"/>
    </source>
</evidence>
<dbReference type="Gene3D" id="3.40.50.720">
    <property type="entry name" value="NAD(P)-binding Rossmann-like Domain"/>
    <property type="match status" value="1"/>
</dbReference>
<accession>A0A2Z4AET7</accession>
<comment type="similarity">
    <text evidence="1">Belongs to the NAD(P)-dependent epimerase/dehydratase family. SDR39U1 subfamily.</text>
</comment>
<feature type="domain" description="NAD-dependent epimerase/dehydratase" evidence="2">
    <location>
        <begin position="3"/>
        <end position="210"/>
    </location>
</feature>
<dbReference type="KEGG" id="mtar:DF168_00646"/>
<dbReference type="SUPFAM" id="SSF51735">
    <property type="entry name" value="NAD(P)-binding Rossmann-fold domains"/>
    <property type="match status" value="1"/>
</dbReference>
<dbReference type="InterPro" id="IPR013549">
    <property type="entry name" value="DUF1731"/>
</dbReference>
<sequence>MRILVSGARGFIGGELVRFFERRGDVVYRLTRSPSRSQDIYWNTEQGILDLSKLDRLDVVVHLAGENIGSGYWTFRRKRRILESRERGTKLLCEKIVQMEQPPEVLISASGISCYSGLGGHVHTEADSYGCGFLANVCMRWEAATNLACKAGIRVVTLRLGLVLGSSGGVLRKMLPAFRMGLGGPIGNGKQAVSWISLEDVLGIVDHCISDMRVQGPVNTIAPDQINNWFFSKTLSKVLNRPCFFKIPATLIRCLLGEMGRETLLSDISASPNVLIEKGYKFRHPTLMDALSHILQKPRGDN</sequence>
<proteinExistence type="inferred from homology"/>
<evidence type="ECO:0000256" key="1">
    <source>
        <dbReference type="ARBA" id="ARBA00009353"/>
    </source>
</evidence>
<dbReference type="PANTHER" id="PTHR11092">
    <property type="entry name" value="SUGAR NUCLEOTIDE EPIMERASE RELATED"/>
    <property type="match status" value="1"/>
</dbReference>
<dbReference type="Proteomes" id="UP000247465">
    <property type="component" value="Chromosome"/>
</dbReference>
<protein>
    <submittedName>
        <fullName evidence="4">Epimerase family protein</fullName>
    </submittedName>
</protein>
<dbReference type="NCBIfam" id="TIGR01777">
    <property type="entry name" value="yfcH"/>
    <property type="match status" value="1"/>
</dbReference>
<dbReference type="Pfam" id="PF08338">
    <property type="entry name" value="DUF1731"/>
    <property type="match status" value="1"/>
</dbReference>
<dbReference type="AlphaFoldDB" id="A0A2Z4AET7"/>
<organism evidence="4 5">
    <name type="scientific">Candidatus Moanibacter tarae</name>
    <dbReference type="NCBI Taxonomy" id="2200854"/>
    <lineage>
        <taxon>Bacteria</taxon>
        <taxon>Pseudomonadati</taxon>
        <taxon>Verrucomicrobiota</taxon>
        <taxon>Opitutia</taxon>
        <taxon>Puniceicoccales</taxon>
        <taxon>Puniceicoccales incertae sedis</taxon>
        <taxon>Candidatus Moanibacter</taxon>
    </lineage>
</organism>
<dbReference type="InterPro" id="IPR010099">
    <property type="entry name" value="SDR39U1"/>
</dbReference>
<name>A0A2Z4AET7_9BACT</name>
<evidence type="ECO:0000259" key="2">
    <source>
        <dbReference type="Pfam" id="PF01370"/>
    </source>
</evidence>